<evidence type="ECO:0000313" key="1">
    <source>
        <dbReference type="EMBL" id="MBR0656019.1"/>
    </source>
</evidence>
<comment type="caution">
    <text evidence="1">The sequence shown here is derived from an EMBL/GenBank/DDBJ whole genome shotgun (WGS) entry which is preliminary data.</text>
</comment>
<name>A0AAF1K4H2_9PROT</name>
<reference evidence="1" key="1">
    <citation type="submission" date="2020-01" db="EMBL/GenBank/DDBJ databases">
        <authorList>
            <person name="Rat A."/>
        </authorList>
    </citation>
    <scope>NUCLEOTIDE SEQUENCE</scope>
    <source>
        <strain evidence="1">LMG 28251</strain>
    </source>
</reference>
<keyword evidence="2" id="KW-1185">Reference proteome</keyword>
<dbReference type="Proteomes" id="UP001196068">
    <property type="component" value="Unassembled WGS sequence"/>
</dbReference>
<dbReference type="EMBL" id="JAAEDH010000014">
    <property type="protein sequence ID" value="MBR0656019.1"/>
    <property type="molecule type" value="Genomic_DNA"/>
</dbReference>
<organism evidence="1 2">
    <name type="scientific">Plastoroseomonas arctica</name>
    <dbReference type="NCBI Taxonomy" id="1509237"/>
    <lineage>
        <taxon>Bacteria</taxon>
        <taxon>Pseudomonadati</taxon>
        <taxon>Pseudomonadota</taxon>
        <taxon>Alphaproteobacteria</taxon>
        <taxon>Acetobacterales</taxon>
        <taxon>Acetobacteraceae</taxon>
        <taxon>Plastoroseomonas</taxon>
    </lineage>
</organism>
<sequence>MGAANNVISFPPSTEDRRRIAIRRLFTAFEAQTQAMADLRSFLGVNPASETEGTDQVLN</sequence>
<dbReference type="AlphaFoldDB" id="A0AAF1K4H2"/>
<accession>A0AAF1K4H2</accession>
<gene>
    <name evidence="1" type="ORF">GXW79_13130</name>
</gene>
<proteinExistence type="predicted"/>
<evidence type="ECO:0000313" key="2">
    <source>
        <dbReference type="Proteomes" id="UP001196068"/>
    </source>
</evidence>
<dbReference type="RefSeq" id="WP_211874860.1">
    <property type="nucleotide sequence ID" value="NZ_JAAEDH010000014.1"/>
</dbReference>
<reference evidence="1" key="2">
    <citation type="journal article" date="2021" name="Syst. Appl. Microbiol.">
        <title>Roseomonas hellenica sp. nov., isolated from roots of wild-growing Alkanna tinctoria.</title>
        <authorList>
            <person name="Rat A."/>
            <person name="Naranjo H.D."/>
            <person name="Lebbe L."/>
            <person name="Cnockaert M."/>
            <person name="Krigas N."/>
            <person name="Grigoriadou K."/>
            <person name="Maloupa E."/>
            <person name="Willems A."/>
        </authorList>
    </citation>
    <scope>NUCLEOTIDE SEQUENCE</scope>
    <source>
        <strain evidence="1">LMG 28251</strain>
    </source>
</reference>
<protein>
    <submittedName>
        <fullName evidence="1">Uncharacterized protein</fullName>
    </submittedName>
</protein>